<reference evidence="2 3" key="1">
    <citation type="submission" date="2018-03" db="EMBL/GenBank/DDBJ databases">
        <title>Genomic Encyclopedia of Archaeal and Bacterial Type Strains, Phase II (KMG-II): from individual species to whole genera.</title>
        <authorList>
            <person name="Goeker M."/>
        </authorList>
    </citation>
    <scope>NUCLEOTIDE SEQUENCE [LARGE SCALE GENOMIC DNA]</scope>
    <source>
        <strain evidence="2 3">DSM 29328</strain>
    </source>
</reference>
<name>A0A2T0RZF7_9RHOB</name>
<dbReference type="OrthoDB" id="7866598at2"/>
<evidence type="ECO:0000313" key="2">
    <source>
        <dbReference type="EMBL" id="PRY26568.1"/>
    </source>
</evidence>
<proteinExistence type="predicted"/>
<dbReference type="RefSeq" id="WP_106203316.1">
    <property type="nucleotide sequence ID" value="NZ_PVTD01000001.1"/>
</dbReference>
<keyword evidence="1" id="KW-0472">Membrane</keyword>
<sequence>MAADQAFMDRIHRIEQGKQWVPDGICVSEGKTKGRKRRPLTREKLFTVAASTLILFVLYKVTLNSQPQIAEWFLQGGPETALASLTGAIGG</sequence>
<keyword evidence="1" id="KW-1133">Transmembrane helix</keyword>
<feature type="transmembrane region" description="Helical" evidence="1">
    <location>
        <begin position="45"/>
        <end position="63"/>
    </location>
</feature>
<accession>A0A2T0RZF7</accession>
<dbReference type="EMBL" id="PVTD01000001">
    <property type="protein sequence ID" value="PRY26568.1"/>
    <property type="molecule type" value="Genomic_DNA"/>
</dbReference>
<dbReference type="AlphaFoldDB" id="A0A2T0RZF7"/>
<organism evidence="2 3">
    <name type="scientific">Aliiruegeria haliotis</name>
    <dbReference type="NCBI Taxonomy" id="1280846"/>
    <lineage>
        <taxon>Bacteria</taxon>
        <taxon>Pseudomonadati</taxon>
        <taxon>Pseudomonadota</taxon>
        <taxon>Alphaproteobacteria</taxon>
        <taxon>Rhodobacterales</taxon>
        <taxon>Roseobacteraceae</taxon>
        <taxon>Aliiruegeria</taxon>
    </lineage>
</organism>
<gene>
    <name evidence="2" type="ORF">CLV78_101667</name>
</gene>
<keyword evidence="3" id="KW-1185">Reference proteome</keyword>
<comment type="caution">
    <text evidence="2">The sequence shown here is derived from an EMBL/GenBank/DDBJ whole genome shotgun (WGS) entry which is preliminary data.</text>
</comment>
<evidence type="ECO:0000313" key="3">
    <source>
        <dbReference type="Proteomes" id="UP000239480"/>
    </source>
</evidence>
<dbReference type="Proteomes" id="UP000239480">
    <property type="component" value="Unassembled WGS sequence"/>
</dbReference>
<keyword evidence="1" id="KW-0812">Transmembrane</keyword>
<evidence type="ECO:0000256" key="1">
    <source>
        <dbReference type="SAM" id="Phobius"/>
    </source>
</evidence>
<protein>
    <submittedName>
        <fullName evidence="2">Uncharacterized protein</fullName>
    </submittedName>
</protein>